<dbReference type="EMBL" id="JBHTLJ010000001">
    <property type="protein sequence ID" value="MFD1161192.1"/>
    <property type="molecule type" value="Genomic_DNA"/>
</dbReference>
<evidence type="ECO:0000313" key="2">
    <source>
        <dbReference type="Proteomes" id="UP001597163"/>
    </source>
</evidence>
<name>A0ABW3R897_9FLAO</name>
<reference evidence="2" key="1">
    <citation type="journal article" date="2019" name="Int. J. Syst. Evol. Microbiol.">
        <title>The Global Catalogue of Microorganisms (GCM) 10K type strain sequencing project: providing services to taxonomists for standard genome sequencing and annotation.</title>
        <authorList>
            <consortium name="The Broad Institute Genomics Platform"/>
            <consortium name="The Broad Institute Genome Sequencing Center for Infectious Disease"/>
            <person name="Wu L."/>
            <person name="Ma J."/>
        </authorList>
    </citation>
    <scope>NUCLEOTIDE SEQUENCE [LARGE SCALE GENOMIC DNA]</scope>
    <source>
        <strain evidence="2">CCUG 63246</strain>
    </source>
</reference>
<keyword evidence="2" id="KW-1185">Reference proteome</keyword>
<sequence>MKIVLFISLFLFSIIGYSQKKLVKYYNEKGVEVSKSIFKKSINYKVNLDAYFENDTTKNYILIPRSVVGKLNPKEFIALKNHLNRISRFKLDTTKFIVINYLSSIPKKSKNTKPNPYWNAFGKEYLRKIDRIDNIQQYSIYNPENDHLKYFHKNRFNWLADEHDFIKNMFFPYDVMYGNFLIIRPSGVFVYYLGEHSEYQILETTKKFLNKD</sequence>
<organism evidence="1 2">
    <name type="scientific">Hwangdonia seohaensis</name>
    <dbReference type="NCBI Taxonomy" id="1240727"/>
    <lineage>
        <taxon>Bacteria</taxon>
        <taxon>Pseudomonadati</taxon>
        <taxon>Bacteroidota</taxon>
        <taxon>Flavobacteriia</taxon>
        <taxon>Flavobacteriales</taxon>
        <taxon>Flavobacteriaceae</taxon>
        <taxon>Hwangdonia</taxon>
    </lineage>
</organism>
<gene>
    <name evidence="1" type="ORF">ACFQ2E_02105</name>
</gene>
<comment type="caution">
    <text evidence="1">The sequence shown here is derived from an EMBL/GenBank/DDBJ whole genome shotgun (WGS) entry which is preliminary data.</text>
</comment>
<proteinExistence type="predicted"/>
<dbReference type="RefSeq" id="WP_311935633.1">
    <property type="nucleotide sequence ID" value="NZ_JAVSCK010000001.1"/>
</dbReference>
<dbReference type="Proteomes" id="UP001597163">
    <property type="component" value="Unassembled WGS sequence"/>
</dbReference>
<protein>
    <submittedName>
        <fullName evidence="1">Uncharacterized protein</fullName>
    </submittedName>
</protein>
<accession>A0ABW3R897</accession>
<evidence type="ECO:0000313" key="1">
    <source>
        <dbReference type="EMBL" id="MFD1161192.1"/>
    </source>
</evidence>